<dbReference type="InterPro" id="IPR015854">
    <property type="entry name" value="ABC_transpr_LolD-like"/>
</dbReference>
<comment type="caution">
    <text evidence="4">The sequence shown here is derived from an EMBL/GenBank/DDBJ whole genome shotgun (WGS) entry which is preliminary data.</text>
</comment>
<evidence type="ECO:0000313" key="4">
    <source>
        <dbReference type="EMBL" id="MST86993.1"/>
    </source>
</evidence>
<keyword evidence="2 4" id="KW-0067">ATP-binding</keyword>
<protein>
    <submittedName>
        <fullName evidence="4">ATP-binding cassette domain-containing protein</fullName>
    </submittedName>
</protein>
<name>A0A6A8MDY5_9LACO</name>
<dbReference type="InterPro" id="IPR003593">
    <property type="entry name" value="AAA+_ATPase"/>
</dbReference>
<dbReference type="GO" id="GO:0005524">
    <property type="term" value="F:ATP binding"/>
    <property type="evidence" value="ECO:0007669"/>
    <property type="project" value="UniProtKB-KW"/>
</dbReference>
<reference evidence="4 5" key="1">
    <citation type="submission" date="2019-08" db="EMBL/GenBank/DDBJ databases">
        <title>In-depth cultivation of the pig gut microbiome towards novel bacterial diversity and tailored functional studies.</title>
        <authorList>
            <person name="Wylensek D."/>
            <person name="Hitch T.C.A."/>
            <person name="Clavel T."/>
        </authorList>
    </citation>
    <scope>NUCLEOTIDE SEQUENCE [LARGE SCALE GENOMIC DNA]</scope>
    <source>
        <strain evidence="4 5">Bifido-178-WT-2B</strain>
    </source>
</reference>
<dbReference type="SUPFAM" id="SSF52540">
    <property type="entry name" value="P-loop containing nucleoside triphosphate hydrolases"/>
    <property type="match status" value="1"/>
</dbReference>
<dbReference type="AlphaFoldDB" id="A0A6A8MDY5"/>
<dbReference type="PROSITE" id="PS50893">
    <property type="entry name" value="ABC_TRANSPORTER_2"/>
    <property type="match status" value="1"/>
</dbReference>
<dbReference type="SMART" id="SM00382">
    <property type="entry name" value="AAA"/>
    <property type="match status" value="1"/>
</dbReference>
<dbReference type="Pfam" id="PF00005">
    <property type="entry name" value="ABC_tran"/>
    <property type="match status" value="1"/>
</dbReference>
<evidence type="ECO:0000256" key="2">
    <source>
        <dbReference type="ARBA" id="ARBA00022840"/>
    </source>
</evidence>
<accession>A0A6A8MDY5</accession>
<feature type="domain" description="ABC transporter" evidence="3">
    <location>
        <begin position="6"/>
        <end position="208"/>
    </location>
</feature>
<keyword evidence="5" id="KW-1185">Reference proteome</keyword>
<dbReference type="InterPro" id="IPR003439">
    <property type="entry name" value="ABC_transporter-like_ATP-bd"/>
</dbReference>
<dbReference type="EMBL" id="VUMX01000010">
    <property type="protein sequence ID" value="MST86993.1"/>
    <property type="molecule type" value="Genomic_DNA"/>
</dbReference>
<evidence type="ECO:0000313" key="5">
    <source>
        <dbReference type="Proteomes" id="UP000438120"/>
    </source>
</evidence>
<dbReference type="OrthoDB" id="9791546at2"/>
<keyword evidence="1" id="KW-0547">Nucleotide-binding</keyword>
<organism evidence="4 5">
    <name type="scientific">Lactobacillus porci</name>
    <dbReference type="NCBI Taxonomy" id="2012477"/>
    <lineage>
        <taxon>Bacteria</taxon>
        <taxon>Bacillati</taxon>
        <taxon>Bacillota</taxon>
        <taxon>Bacilli</taxon>
        <taxon>Lactobacillales</taxon>
        <taxon>Lactobacillaceae</taxon>
        <taxon>Lactobacillus</taxon>
    </lineage>
</organism>
<dbReference type="RefSeq" id="WP_154548314.1">
    <property type="nucleotide sequence ID" value="NZ_VUMX01000010.1"/>
</dbReference>
<evidence type="ECO:0000256" key="1">
    <source>
        <dbReference type="ARBA" id="ARBA00022741"/>
    </source>
</evidence>
<proteinExistence type="predicted"/>
<dbReference type="GO" id="GO:0022857">
    <property type="term" value="F:transmembrane transporter activity"/>
    <property type="evidence" value="ECO:0007669"/>
    <property type="project" value="TreeGrafter"/>
</dbReference>
<dbReference type="Proteomes" id="UP000438120">
    <property type="component" value="Unassembled WGS sequence"/>
</dbReference>
<dbReference type="GO" id="GO:0005886">
    <property type="term" value="C:plasma membrane"/>
    <property type="evidence" value="ECO:0007669"/>
    <property type="project" value="TreeGrafter"/>
</dbReference>
<dbReference type="InterPro" id="IPR027417">
    <property type="entry name" value="P-loop_NTPase"/>
</dbReference>
<sequence>MQGISVSADQLAAQAGGKLLFQNLSFQANGGQTVALIGQSGAGKTTLLNLLGLLDQPSKGKILINGENANSWPTRKREKFWREKAAFLYQDAGIIDGESLLYNVSLTKEKKSQEQALHYLKMLGLAQAHEKAAVLSGGEKRRLGLARLLYKGGRVIYADEPTASLDAANRQLVTDLLLKQAQAGALVFIATHDEALAKKCDTRICLGE</sequence>
<dbReference type="GO" id="GO:0016887">
    <property type="term" value="F:ATP hydrolysis activity"/>
    <property type="evidence" value="ECO:0007669"/>
    <property type="project" value="InterPro"/>
</dbReference>
<dbReference type="Gene3D" id="3.40.50.300">
    <property type="entry name" value="P-loop containing nucleotide triphosphate hydrolases"/>
    <property type="match status" value="1"/>
</dbReference>
<dbReference type="PROSITE" id="PS00211">
    <property type="entry name" value="ABC_TRANSPORTER_1"/>
    <property type="match status" value="1"/>
</dbReference>
<evidence type="ECO:0000259" key="3">
    <source>
        <dbReference type="PROSITE" id="PS50893"/>
    </source>
</evidence>
<gene>
    <name evidence="4" type="ORF">FYJ62_04915</name>
</gene>
<dbReference type="PANTHER" id="PTHR24220">
    <property type="entry name" value="IMPORT ATP-BINDING PROTEIN"/>
    <property type="match status" value="1"/>
</dbReference>
<dbReference type="InterPro" id="IPR017871">
    <property type="entry name" value="ABC_transporter-like_CS"/>
</dbReference>